<dbReference type="Proteomes" id="UP000318050">
    <property type="component" value="Unassembled WGS sequence"/>
</dbReference>
<accession>A0A560IDJ9</accession>
<dbReference type="GO" id="GO:0004035">
    <property type="term" value="F:alkaline phosphatase activity"/>
    <property type="evidence" value="ECO:0007669"/>
    <property type="project" value="InterPro"/>
</dbReference>
<proteinExistence type="predicted"/>
<evidence type="ECO:0000256" key="3">
    <source>
        <dbReference type="ARBA" id="ARBA00022729"/>
    </source>
</evidence>
<dbReference type="CDD" id="cd16016">
    <property type="entry name" value="AP-SPAP"/>
    <property type="match status" value="1"/>
</dbReference>
<dbReference type="SUPFAM" id="SSF53649">
    <property type="entry name" value="Alkaline phosphatase-like"/>
    <property type="match status" value="1"/>
</dbReference>
<gene>
    <name evidence="7" type="ORF">FBZ92_112174</name>
</gene>
<dbReference type="InterPro" id="IPR026263">
    <property type="entry name" value="Alkaline_phosphatase_prok"/>
</dbReference>
<dbReference type="Gene3D" id="3.40.720.10">
    <property type="entry name" value="Alkaline Phosphatase, subunit A"/>
    <property type="match status" value="1"/>
</dbReference>
<evidence type="ECO:0000256" key="1">
    <source>
        <dbReference type="ARBA" id="ARBA00022553"/>
    </source>
</evidence>
<dbReference type="InterPro" id="IPR002591">
    <property type="entry name" value="Phosphodiest/P_Trfase"/>
</dbReference>
<organism evidence="7 8">
    <name type="scientific">Nitrospirillum amazonense</name>
    <dbReference type="NCBI Taxonomy" id="28077"/>
    <lineage>
        <taxon>Bacteria</taxon>
        <taxon>Pseudomonadati</taxon>
        <taxon>Pseudomonadota</taxon>
        <taxon>Alphaproteobacteria</taxon>
        <taxon>Rhodospirillales</taxon>
        <taxon>Azospirillaceae</taxon>
        <taxon>Nitrospirillum</taxon>
    </lineage>
</organism>
<evidence type="ECO:0000313" key="8">
    <source>
        <dbReference type="Proteomes" id="UP000318050"/>
    </source>
</evidence>
<dbReference type="GO" id="GO:0046872">
    <property type="term" value="F:metal ion binding"/>
    <property type="evidence" value="ECO:0007669"/>
    <property type="project" value="UniProtKB-KW"/>
</dbReference>
<evidence type="ECO:0000256" key="2">
    <source>
        <dbReference type="ARBA" id="ARBA00022723"/>
    </source>
</evidence>
<keyword evidence="2" id="KW-0479">Metal-binding</keyword>
<feature type="signal peptide" evidence="6">
    <location>
        <begin position="1"/>
        <end position="30"/>
    </location>
</feature>
<feature type="binding site" evidence="5">
    <location>
        <begin position="165"/>
        <end position="167"/>
    </location>
    <ligand>
        <name>substrate</name>
    </ligand>
</feature>
<evidence type="ECO:0000256" key="4">
    <source>
        <dbReference type="PIRSR" id="PIRSR031924-50"/>
    </source>
</evidence>
<sequence>MMTRWYSRMVAPLMAQLCAVATLMTVPAVAADAEAPAPKLIVLVSVDQFSTDLFQQYRSHFTGGLRRLTEGAVFPNGYQSHAATETCPGHSTLMTGDHPARTGIIANDWYSFKGPRPGKIYCAEDESKGSYKAYVPSDVHLKVPTLGERMKAADPDVRTVSVAGKDRAAIMMGGHAVDELWFWKDGQGFISYEGRTAPAAVAAVNEAAMAEIAKPAKEYAEPEWCKAIDMPVAVERKDDILTVGNGRFAHQPGPKAEAQWRASPAFDAAIVDLAVRLIKDMKLGHGKSVDVLTVGASATDYIGHSYGTEGSEMCIQMANLDRTLGKLVAALDATGVDYVLALSADHGGNDIPERERLRGMPMAARVDDGLVSENLGKKVAPLGVDGAELLFGGGNGDVWVGPTVAGTWRTKVVNEALALYRADPQVAAVYTAAEVAAAPAPTGSPDAWSLLDRARASFDPSRSGDLVVFLKPRITAIAAKPPTYIATHGSPWDYDRRVPILFWRKGITGFEQPLSVETVDIMPTLAALVGFKLAPGDVDGRCIDLDGGPGDTCPAIVQ</sequence>
<dbReference type="Gene3D" id="3.30.1360.150">
    <property type="match status" value="1"/>
</dbReference>
<dbReference type="PIRSF" id="PIRSF031924">
    <property type="entry name" value="Pi-irrepressible_AP"/>
    <property type="match status" value="1"/>
</dbReference>
<dbReference type="PANTHER" id="PTHR10151">
    <property type="entry name" value="ECTONUCLEOTIDE PYROPHOSPHATASE/PHOSPHODIESTERASE"/>
    <property type="match status" value="1"/>
</dbReference>
<evidence type="ECO:0000256" key="6">
    <source>
        <dbReference type="SAM" id="SignalP"/>
    </source>
</evidence>
<dbReference type="AlphaFoldDB" id="A0A560IDJ9"/>
<keyword evidence="3 6" id="KW-0732">Signal</keyword>
<dbReference type="EMBL" id="VITT01000012">
    <property type="protein sequence ID" value="TWB56385.1"/>
    <property type="molecule type" value="Genomic_DNA"/>
</dbReference>
<evidence type="ECO:0000256" key="5">
    <source>
        <dbReference type="PIRSR" id="PIRSR031924-51"/>
    </source>
</evidence>
<feature type="chain" id="PRO_5021774571" evidence="6">
    <location>
        <begin position="31"/>
        <end position="558"/>
    </location>
</feature>
<feature type="active site" description="Phosphothreonine intermediate" evidence="4">
    <location>
        <position position="86"/>
    </location>
</feature>
<dbReference type="Pfam" id="PF01663">
    <property type="entry name" value="Phosphodiest"/>
    <property type="match status" value="1"/>
</dbReference>
<dbReference type="PANTHER" id="PTHR10151:SF120">
    <property type="entry name" value="BIS(5'-ADENOSYL)-TRIPHOSPHATASE"/>
    <property type="match status" value="1"/>
</dbReference>
<name>A0A560IDJ9_9PROT</name>
<comment type="caution">
    <text evidence="7">The sequence shown here is derived from an EMBL/GenBank/DDBJ whole genome shotgun (WGS) entry which is preliminary data.</text>
</comment>
<dbReference type="InterPro" id="IPR017850">
    <property type="entry name" value="Alkaline_phosphatase_core_sf"/>
</dbReference>
<feature type="binding site" evidence="5">
    <location>
        <position position="107"/>
    </location>
    <ligand>
        <name>substrate</name>
    </ligand>
</feature>
<evidence type="ECO:0000313" key="7">
    <source>
        <dbReference type="EMBL" id="TWB56385.1"/>
    </source>
</evidence>
<protein>
    <submittedName>
        <fullName evidence="7">AlkP superfamily pyrophosphatase or phosphodiesterase</fullName>
    </submittedName>
</protein>
<reference evidence="7 8" key="1">
    <citation type="submission" date="2019-06" db="EMBL/GenBank/DDBJ databases">
        <title>Genomic Encyclopedia of Type Strains, Phase IV (KMG-V): Genome sequencing to study the core and pangenomes of soil and plant-associated prokaryotes.</title>
        <authorList>
            <person name="Whitman W."/>
        </authorList>
    </citation>
    <scope>NUCLEOTIDE SEQUENCE [LARGE SCALE GENOMIC DNA]</scope>
    <source>
        <strain evidence="7 8">BR 11140</strain>
    </source>
</reference>
<keyword evidence="1 4" id="KW-0597">Phosphoprotein</keyword>